<reference evidence="3" key="1">
    <citation type="submission" date="2018-03" db="EMBL/GenBank/DDBJ databases">
        <authorList>
            <person name="Guldener U."/>
        </authorList>
    </citation>
    <scope>NUCLEOTIDE SEQUENCE</scope>
</reference>
<feature type="transmembrane region" description="Helical" evidence="2">
    <location>
        <begin position="80"/>
        <end position="98"/>
    </location>
</feature>
<dbReference type="Proteomes" id="UP001187682">
    <property type="component" value="Unassembled WGS sequence"/>
</dbReference>
<evidence type="ECO:0000256" key="1">
    <source>
        <dbReference type="SAM" id="MobiDB-lite"/>
    </source>
</evidence>
<evidence type="ECO:0000313" key="3">
    <source>
        <dbReference type="EMBL" id="SPN97056.1"/>
    </source>
</evidence>
<keyword evidence="2" id="KW-0812">Transmembrane</keyword>
<sequence>MQSKLEVGRAGRHHGMIVTPPRLNLRRGASYQLEKGRPLSATSSRFSFNHLLFSPPPSPSLPALVPRPKKSPTRARPTRVFRLVAWIAGTLFIVYVASRVVRRHVDLNPVRMTFIAPRTEEFEMVSQNGLPDFPTPIMAKDAWGRSSWTVSIPKDHDFPLGVREYTDIMDSCHEVAATVRGSRDWTGKSNQQTTSMTSYGVSDPYYVDVRRAEKSGLLPTGAPDEQNQKAKRSHSRGNLVGASEDQNLPECETSLTVVLETSDAGLGSTLMMLWTAYGIAAEQGRAFFVDDSRWAYGRYTSMFEAPPTAGCRAPPRHEMVPCPTQAAHLVVSSATARHVLMDSLSSGGATDAEQARKRVFGLARRGYEALFRVVKEDADYIGRRVKDLALKATKAGVPVAGMHIRRGDCHPLAAPYSASYIPNEIYAESARSALSALSSASRAGGELFVLASDDPTIYAADEFSHAHHAQERIKLASKEADNLERARKQRNPHVFHRFVDEAFGWEGGFFSAMFWNLGQPRGAAPGSFESIRDAAEETVKLRGYLGRAYVLDLAVLAQSGDVVVCAVGSMGCRLLGVMMGWEAVEAGRWVNIDGEHGWMGLTW</sequence>
<evidence type="ECO:0000256" key="2">
    <source>
        <dbReference type="SAM" id="Phobius"/>
    </source>
</evidence>
<dbReference type="PANTHER" id="PTHR13132">
    <property type="entry name" value="ALPHA- 1,6 -FUCOSYLTRANSFERASE"/>
    <property type="match status" value="1"/>
</dbReference>
<keyword evidence="2" id="KW-1133">Transmembrane helix</keyword>
<evidence type="ECO:0000313" key="4">
    <source>
        <dbReference type="Proteomes" id="UP001187682"/>
    </source>
</evidence>
<dbReference type="GO" id="GO:0006487">
    <property type="term" value="P:protein N-linked glycosylation"/>
    <property type="evidence" value="ECO:0007669"/>
    <property type="project" value="TreeGrafter"/>
</dbReference>
<dbReference type="AlphaFoldDB" id="A0AAE8MR95"/>
<dbReference type="GO" id="GO:0046921">
    <property type="term" value="F:alpha-(1-&gt;6)-fucosyltransferase activity"/>
    <property type="evidence" value="ECO:0007669"/>
    <property type="project" value="TreeGrafter"/>
</dbReference>
<feature type="region of interest" description="Disordered" evidence="1">
    <location>
        <begin position="216"/>
        <end position="244"/>
    </location>
</feature>
<gene>
    <name evidence="3" type="ORF">DNG_00572</name>
</gene>
<protein>
    <submittedName>
        <fullName evidence="3">Uncharacterized protein</fullName>
    </submittedName>
</protein>
<keyword evidence="2" id="KW-0472">Membrane</keyword>
<dbReference type="EMBL" id="ONZQ02000001">
    <property type="protein sequence ID" value="SPN97056.1"/>
    <property type="molecule type" value="Genomic_DNA"/>
</dbReference>
<keyword evidence="4" id="KW-1185">Reference proteome</keyword>
<organism evidence="3 4">
    <name type="scientific">Cephalotrichum gorgonifer</name>
    <dbReference type="NCBI Taxonomy" id="2041049"/>
    <lineage>
        <taxon>Eukaryota</taxon>
        <taxon>Fungi</taxon>
        <taxon>Dikarya</taxon>
        <taxon>Ascomycota</taxon>
        <taxon>Pezizomycotina</taxon>
        <taxon>Sordariomycetes</taxon>
        <taxon>Hypocreomycetidae</taxon>
        <taxon>Microascales</taxon>
        <taxon>Microascaceae</taxon>
        <taxon>Cephalotrichum</taxon>
    </lineage>
</organism>
<proteinExistence type="predicted"/>
<comment type="caution">
    <text evidence="3">The sequence shown here is derived from an EMBL/GenBank/DDBJ whole genome shotgun (WGS) entry which is preliminary data.</text>
</comment>
<name>A0AAE8MR95_9PEZI</name>
<accession>A0AAE8MR95</accession>
<dbReference type="PANTHER" id="PTHR13132:SF29">
    <property type="entry name" value="ALPHA-(1,6)-FUCOSYLTRANSFERASE"/>
    <property type="match status" value="1"/>
</dbReference>